<gene>
    <name evidence="2" type="ORF">BJY24_006959</name>
</gene>
<evidence type="ECO:0000313" key="3">
    <source>
        <dbReference type="Proteomes" id="UP000540412"/>
    </source>
</evidence>
<dbReference type="SUPFAM" id="SSF141571">
    <property type="entry name" value="Pentapeptide repeat-like"/>
    <property type="match status" value="1"/>
</dbReference>
<proteinExistence type="predicted"/>
<sequence>MESRAAADDAGAQSFRVMPWWLVLVGFGIAVVSGVVVTWWLLGIAGSGGSAGATVRIDAIRTGLTAVAGTGGAVGLVLLARRQWLNERTQRHREYNDAVTRAHQERVQAHAEASVASDQAARDRAAASSEYDAIERRVTELFGKAVEHLGSDKAPVRLGGLYALERLAQNNEQYRQTIVDVVCAYLRMPAREEVPDEQHVRLGAQRMLTRHLRPGPDHWEHMRIDLIGAYLDGFDASRCVFDDVDFTGATFAGATSFDDSGFHGETRFRAAVFRGDVSLQRTRWRHSVDFGGAQWHQNAYFAEATFEHHARFDHATFGGKRTSFRAAIFQRTATFDRSRLTGDATFHGTRFERNMSFEHVTCDSAVSYRDAVFVGMTMFRRTVFHGQADFGSATFGEYVAFDKVHFAGGVMFDRQPIERMSAVETRIAAKSLCQLPDGWALVPIDDEQAGLTRKG</sequence>
<accession>A0A7W9UM68</accession>
<keyword evidence="1" id="KW-1133">Transmembrane helix</keyword>
<dbReference type="RefSeq" id="WP_083905283.1">
    <property type="nucleotide sequence ID" value="NZ_JACHIT010000002.1"/>
</dbReference>
<organism evidence="2 3">
    <name type="scientific">Nocardia transvalensis</name>
    <dbReference type="NCBI Taxonomy" id="37333"/>
    <lineage>
        <taxon>Bacteria</taxon>
        <taxon>Bacillati</taxon>
        <taxon>Actinomycetota</taxon>
        <taxon>Actinomycetes</taxon>
        <taxon>Mycobacteriales</taxon>
        <taxon>Nocardiaceae</taxon>
        <taxon>Nocardia</taxon>
    </lineage>
</organism>
<dbReference type="AlphaFoldDB" id="A0A7W9UM68"/>
<dbReference type="Gene3D" id="2.160.20.80">
    <property type="entry name" value="E3 ubiquitin-protein ligase SopA"/>
    <property type="match status" value="1"/>
</dbReference>
<dbReference type="EMBL" id="JACHIT010000002">
    <property type="protein sequence ID" value="MBB5918047.1"/>
    <property type="molecule type" value="Genomic_DNA"/>
</dbReference>
<name>A0A7W9UM68_9NOCA</name>
<comment type="caution">
    <text evidence="2">The sequence shown here is derived from an EMBL/GenBank/DDBJ whole genome shotgun (WGS) entry which is preliminary data.</text>
</comment>
<feature type="transmembrane region" description="Helical" evidence="1">
    <location>
        <begin position="20"/>
        <end position="42"/>
    </location>
</feature>
<dbReference type="InterPro" id="IPR001646">
    <property type="entry name" value="5peptide_repeat"/>
</dbReference>
<evidence type="ECO:0000313" key="2">
    <source>
        <dbReference type="EMBL" id="MBB5918047.1"/>
    </source>
</evidence>
<feature type="transmembrane region" description="Helical" evidence="1">
    <location>
        <begin position="62"/>
        <end position="80"/>
    </location>
</feature>
<protein>
    <submittedName>
        <fullName evidence="2">Uncharacterized protein YjbI with pentapeptide repeats</fullName>
    </submittedName>
</protein>
<keyword evidence="1" id="KW-0812">Transmembrane</keyword>
<dbReference type="Proteomes" id="UP000540412">
    <property type="component" value="Unassembled WGS sequence"/>
</dbReference>
<dbReference type="Pfam" id="PF13576">
    <property type="entry name" value="Pentapeptide_3"/>
    <property type="match status" value="1"/>
</dbReference>
<evidence type="ECO:0000256" key="1">
    <source>
        <dbReference type="SAM" id="Phobius"/>
    </source>
</evidence>
<reference evidence="2 3" key="1">
    <citation type="submission" date="2020-08" db="EMBL/GenBank/DDBJ databases">
        <title>Sequencing the genomes of 1000 actinobacteria strains.</title>
        <authorList>
            <person name="Klenk H.-P."/>
        </authorList>
    </citation>
    <scope>NUCLEOTIDE SEQUENCE [LARGE SCALE GENOMIC DNA]</scope>
    <source>
        <strain evidence="2 3">DSM 43582</strain>
    </source>
</reference>
<keyword evidence="1" id="KW-0472">Membrane</keyword>
<dbReference type="Pfam" id="PF00805">
    <property type="entry name" value="Pentapeptide"/>
    <property type="match status" value="1"/>
</dbReference>
<keyword evidence="3" id="KW-1185">Reference proteome</keyword>